<feature type="binding site" evidence="10">
    <location>
        <position position="202"/>
    </location>
    <ligand>
        <name>Fe cation</name>
        <dbReference type="ChEBI" id="CHEBI:24875"/>
        <label>2</label>
    </ligand>
</feature>
<evidence type="ECO:0000256" key="8">
    <source>
        <dbReference type="PIRNR" id="PIRNR000355"/>
    </source>
</evidence>
<keyword evidence="5 8" id="KW-0408">Iron</keyword>
<evidence type="ECO:0000256" key="9">
    <source>
        <dbReference type="PIRSR" id="PIRSR000355-1"/>
    </source>
</evidence>
<evidence type="ECO:0000256" key="5">
    <source>
        <dbReference type="ARBA" id="ARBA00023004"/>
    </source>
</evidence>
<evidence type="ECO:0000256" key="4">
    <source>
        <dbReference type="ARBA" id="ARBA00023002"/>
    </source>
</evidence>
<comment type="catalytic activity">
    <reaction evidence="7 8">
        <text>a 2'-deoxyribonucleoside 5'-diphosphate + [thioredoxin]-disulfide + H2O = a ribonucleoside 5'-diphosphate + [thioredoxin]-dithiol</text>
        <dbReference type="Rhea" id="RHEA:23252"/>
        <dbReference type="Rhea" id="RHEA-COMP:10698"/>
        <dbReference type="Rhea" id="RHEA-COMP:10700"/>
        <dbReference type="ChEBI" id="CHEBI:15377"/>
        <dbReference type="ChEBI" id="CHEBI:29950"/>
        <dbReference type="ChEBI" id="CHEBI:50058"/>
        <dbReference type="ChEBI" id="CHEBI:57930"/>
        <dbReference type="ChEBI" id="CHEBI:73316"/>
        <dbReference type="EC" id="1.17.4.1"/>
    </reaction>
</comment>
<feature type="active site" evidence="9">
    <location>
        <position position="112"/>
    </location>
</feature>
<reference evidence="11 12" key="1">
    <citation type="submission" date="2014-05" db="EMBL/GenBank/DDBJ databases">
        <title>Cellulosimicrobium funkei U11 genome.</title>
        <authorList>
            <person name="Hu C."/>
            <person name="Gong Y."/>
            <person name="Wan W."/>
            <person name="Jiang M."/>
        </authorList>
    </citation>
    <scope>NUCLEOTIDE SEQUENCE [LARGE SCALE GENOMIC DNA]</scope>
    <source>
        <strain evidence="11 12">U11</strain>
    </source>
</reference>
<dbReference type="EC" id="1.17.4.1" evidence="8"/>
<protein>
    <recommendedName>
        <fullName evidence="8">Ribonucleoside-diphosphate reductase subunit beta</fullName>
        <ecNumber evidence="8">1.17.4.1</ecNumber>
    </recommendedName>
</protein>
<dbReference type="GO" id="GO:0046872">
    <property type="term" value="F:metal ion binding"/>
    <property type="evidence" value="ECO:0007669"/>
    <property type="project" value="UniProtKB-KW"/>
</dbReference>
<dbReference type="UniPathway" id="UPA00326"/>
<name>A0A0H2KMB5_9MICO</name>
<evidence type="ECO:0000256" key="3">
    <source>
        <dbReference type="ARBA" id="ARBA00022723"/>
    </source>
</evidence>
<evidence type="ECO:0000256" key="10">
    <source>
        <dbReference type="PIRSR" id="PIRSR000355-2"/>
    </source>
</evidence>
<keyword evidence="3 8" id="KW-0479">Metal-binding</keyword>
<feature type="binding site" evidence="10">
    <location>
        <position position="105"/>
    </location>
    <ligand>
        <name>Fe cation</name>
        <dbReference type="ChEBI" id="CHEBI:24875"/>
        <label>1</label>
    </ligand>
</feature>
<evidence type="ECO:0000256" key="2">
    <source>
        <dbReference type="ARBA" id="ARBA00011209"/>
    </source>
</evidence>
<dbReference type="InterPro" id="IPR012348">
    <property type="entry name" value="RNR-like"/>
</dbReference>
<keyword evidence="12" id="KW-1185">Reference proteome</keyword>
<comment type="subunit">
    <text evidence="2">Tetramer of two alpha and two beta subunits.</text>
</comment>
<evidence type="ECO:0000256" key="7">
    <source>
        <dbReference type="ARBA" id="ARBA00047754"/>
    </source>
</evidence>
<dbReference type="NCBIfam" id="TIGR04171">
    <property type="entry name" value="RNR_1b_NrdF"/>
    <property type="match status" value="1"/>
</dbReference>
<evidence type="ECO:0000256" key="6">
    <source>
        <dbReference type="ARBA" id="ARBA00023116"/>
    </source>
</evidence>
<proteinExistence type="inferred from homology"/>
<keyword evidence="4 8" id="KW-0560">Oxidoreductase</keyword>
<dbReference type="InterPro" id="IPR000358">
    <property type="entry name" value="RNR_small_fam"/>
</dbReference>
<dbReference type="CDD" id="cd01049">
    <property type="entry name" value="RNRR2"/>
    <property type="match status" value="1"/>
</dbReference>
<dbReference type="InterPro" id="IPR009078">
    <property type="entry name" value="Ferritin-like_SF"/>
</dbReference>
<dbReference type="Pfam" id="PF00268">
    <property type="entry name" value="Ribonuc_red_sm"/>
    <property type="match status" value="1"/>
</dbReference>
<dbReference type="SUPFAM" id="SSF47240">
    <property type="entry name" value="Ferritin-like"/>
    <property type="match status" value="1"/>
</dbReference>
<keyword evidence="6 8" id="KW-0215">Deoxyribonucleotide synthesis</keyword>
<feature type="binding site" evidence="10">
    <location>
        <position position="74"/>
    </location>
    <ligand>
        <name>Fe cation</name>
        <dbReference type="ChEBI" id="CHEBI:24875"/>
        <label>1</label>
    </ligand>
</feature>
<dbReference type="NCBIfam" id="NF007182">
    <property type="entry name" value="PRK09614.1-1"/>
    <property type="match status" value="1"/>
</dbReference>
<dbReference type="AlphaFoldDB" id="A0A0H2KMB5"/>
<dbReference type="NCBIfam" id="NF010572">
    <property type="entry name" value="PRK13965.1"/>
    <property type="match status" value="1"/>
</dbReference>
<dbReference type="Gene3D" id="1.10.620.20">
    <property type="entry name" value="Ribonucleotide Reductase, subunit A"/>
    <property type="match status" value="1"/>
</dbReference>
<comment type="similarity">
    <text evidence="1 8">Belongs to the ribonucleoside diphosphate reductase small chain family.</text>
</comment>
<dbReference type="Proteomes" id="UP000035265">
    <property type="component" value="Unassembled WGS sequence"/>
</dbReference>
<organism evidence="11 12">
    <name type="scientific">Cellulosimicrobium funkei</name>
    <dbReference type="NCBI Taxonomy" id="264251"/>
    <lineage>
        <taxon>Bacteria</taxon>
        <taxon>Bacillati</taxon>
        <taxon>Actinomycetota</taxon>
        <taxon>Actinomycetes</taxon>
        <taxon>Micrococcales</taxon>
        <taxon>Promicromonosporaceae</taxon>
        <taxon>Cellulosimicrobium</taxon>
    </lineage>
</organism>
<comment type="caution">
    <text evidence="11">The sequence shown here is derived from an EMBL/GenBank/DDBJ whole genome shotgun (WGS) entry which is preliminary data.</text>
</comment>
<dbReference type="GO" id="GO:0009263">
    <property type="term" value="P:deoxyribonucleotide biosynthetic process"/>
    <property type="evidence" value="ECO:0007669"/>
    <property type="project" value="UniProtKB-KW"/>
</dbReference>
<dbReference type="NCBIfam" id="NF007183">
    <property type="entry name" value="PRK09614.1-2"/>
    <property type="match status" value="1"/>
</dbReference>
<dbReference type="PROSITE" id="PS00368">
    <property type="entry name" value="RIBORED_SMALL"/>
    <property type="match status" value="1"/>
</dbReference>
<sequence length="326" mass="37374">MSPTGKLKLIDRVSAINWNRLEDEKDLEVWDRLVGNFWLPEKVPVSNDIQSWHTLTAEEQQLTMRVFTGLTLLDTIQGTVGAVSLIPDAITPHEEAVYTNIAFMESVHAKSYSSIFSTLCSTREIDDAFRWSEENPNLQRKAEIVMEYYKGDSPLKRKVASTLLESFLFYSGFYLPMYWSSRAKLTNTADLIRLIIRDEAVHGYYIGYKFQKGLEKLSPEERDELKAYTFELLFELYDNEVQYTEDLYDGVGLTEDVKKFLRYNANKALMNLGYEALFPKDETDVNPAILSALSPNADENHDFFSGSGSSYVIGKAVNTEDDDWDF</sequence>
<dbReference type="GO" id="GO:0005971">
    <property type="term" value="C:ribonucleoside-diphosphate reductase complex"/>
    <property type="evidence" value="ECO:0007669"/>
    <property type="project" value="InterPro"/>
</dbReference>
<accession>A0A0H2KMB5</accession>
<dbReference type="EMBL" id="JNBQ01000011">
    <property type="protein sequence ID" value="KLN34680.1"/>
    <property type="molecule type" value="Genomic_DNA"/>
</dbReference>
<dbReference type="PANTHER" id="PTHR23409:SF18">
    <property type="entry name" value="RIBONUCLEOSIDE-DIPHOSPHATE REDUCTASE SUBUNIT M2"/>
    <property type="match status" value="1"/>
</dbReference>
<dbReference type="PATRIC" id="fig|264251.5.peg.2232"/>
<dbReference type="STRING" id="264251.FB00_10960"/>
<dbReference type="InterPro" id="IPR030475">
    <property type="entry name" value="RNR_small_AS"/>
</dbReference>
<evidence type="ECO:0000256" key="1">
    <source>
        <dbReference type="ARBA" id="ARBA00009303"/>
    </source>
</evidence>
<comment type="cofactor">
    <cofactor evidence="8 10">
        <name>Fe cation</name>
        <dbReference type="ChEBI" id="CHEBI:24875"/>
    </cofactor>
    <text evidence="8 10">Binds 2 iron ions per subunit.</text>
</comment>
<feature type="binding site" evidence="10">
    <location>
        <position position="165"/>
    </location>
    <ligand>
        <name>Fe cation</name>
        <dbReference type="ChEBI" id="CHEBI:24875"/>
        <label>2</label>
    </ligand>
</feature>
<evidence type="ECO:0000313" key="11">
    <source>
        <dbReference type="EMBL" id="KLN34680.1"/>
    </source>
</evidence>
<feature type="binding site" evidence="10">
    <location>
        <position position="108"/>
    </location>
    <ligand>
        <name>Fe cation</name>
        <dbReference type="ChEBI" id="CHEBI:24875"/>
        <label>1</label>
    </ligand>
</feature>
<gene>
    <name evidence="11" type="ORF">FB00_10960</name>
</gene>
<feature type="binding site" evidence="10">
    <location>
        <position position="199"/>
    </location>
    <ligand>
        <name>Fe cation</name>
        <dbReference type="ChEBI" id="CHEBI:24875"/>
        <label>2</label>
    </ligand>
</feature>
<feature type="binding site" evidence="10">
    <location>
        <position position="105"/>
    </location>
    <ligand>
        <name>Fe cation</name>
        <dbReference type="ChEBI" id="CHEBI:24875"/>
        <label>2</label>
    </ligand>
</feature>
<dbReference type="InterPro" id="IPR033909">
    <property type="entry name" value="RNR_small"/>
</dbReference>
<dbReference type="InterPro" id="IPR026494">
    <property type="entry name" value="RNR_NrdF-like"/>
</dbReference>
<evidence type="ECO:0000313" key="12">
    <source>
        <dbReference type="Proteomes" id="UP000035265"/>
    </source>
</evidence>
<dbReference type="GO" id="GO:0004748">
    <property type="term" value="F:ribonucleoside-diphosphate reductase activity, thioredoxin disulfide as acceptor"/>
    <property type="evidence" value="ECO:0007669"/>
    <property type="project" value="UniProtKB-EC"/>
</dbReference>
<dbReference type="RefSeq" id="WP_047232915.1">
    <property type="nucleotide sequence ID" value="NZ_JNBQ01000011.1"/>
</dbReference>
<comment type="function">
    <text evidence="8">Provides the precursors necessary for DNA synthesis. Catalyzes the biosynthesis of deoxyribonucleotides from the corresponding ribonucleotides.</text>
</comment>
<dbReference type="NCBIfam" id="NF010573">
    <property type="entry name" value="PRK13966.1"/>
    <property type="match status" value="1"/>
</dbReference>
<dbReference type="PANTHER" id="PTHR23409">
    <property type="entry name" value="RIBONUCLEOSIDE-DIPHOSPHATE REDUCTASE SMALL CHAIN"/>
    <property type="match status" value="1"/>
</dbReference>
<dbReference type="FunFam" id="1.10.620.20:FF:000005">
    <property type="entry name" value="Ribonucleoside-diphosphate reductase subunit beta"/>
    <property type="match status" value="1"/>
</dbReference>
<dbReference type="PIRSF" id="PIRSF000355">
    <property type="entry name" value="NrdB"/>
    <property type="match status" value="1"/>
</dbReference>